<dbReference type="SUPFAM" id="SSF53474">
    <property type="entry name" value="alpha/beta-Hydrolases"/>
    <property type="match status" value="1"/>
</dbReference>
<dbReference type="Gene3D" id="3.40.50.1820">
    <property type="entry name" value="alpha/beta hydrolase"/>
    <property type="match status" value="1"/>
</dbReference>
<sequence length="384" mass="41354">MPTRTAITIFQAHRMDRWLCFGVVLIWLAGCAPRADMVPDTAALTGETIVPVYVGTTRAQEAAGVWSSKFAGPLTYARVDVSVPKTRRPGIVMLPGMHPDPDRHFLTREVASFSGRAAFREEVARTLASDRITDKEVVVTIHGFNNTLGDGVFRTAQMIRDFDIDALTVHYAWPSRGAPLGYAADRDAVLIARDGLEQMLEDLGRAGARDIVLVAHSMGAQLTMEVLRQMAIRKDQTMLSRISAVVLLSPDIAPSVFRAQAKAIGDLPDPFVIFTSQNDPALRLSARLTGVPRRLGNITGVEEVAGLNVTVINLSSAQDAASNHLAALTSPSVISFLKQTEAVRRNLETDPSGRAGLLPGTMLLAQEATAIMLAPVALAERAGN</sequence>
<dbReference type="EMBL" id="CP020474">
    <property type="protein sequence ID" value="ARE81949.1"/>
    <property type="molecule type" value="Genomic_DNA"/>
</dbReference>
<gene>
    <name evidence="1" type="ORF">ROSMUCSMR3_00445</name>
</gene>
<dbReference type="RefSeq" id="WP_081506306.1">
    <property type="nucleotide sequence ID" value="NZ_CP020474.1"/>
</dbReference>
<name>A0A1V0RJI0_9RHOB</name>
<evidence type="ECO:0000313" key="2">
    <source>
        <dbReference type="Proteomes" id="UP000192273"/>
    </source>
</evidence>
<proteinExistence type="predicted"/>
<accession>A0A1V0RJI0</accession>
<dbReference type="KEGG" id="rmm:ROSMUCSMR3_00445"/>
<reference evidence="1 2" key="1">
    <citation type="submission" date="2017-03" db="EMBL/GenBank/DDBJ databases">
        <title>Genome Sequence of Roseovarius mucosus strain SMR3 Isolated from a culture of the Diatom Skeletonema marinoi.</title>
        <authorList>
            <person name="Topel M."/>
            <person name="Pinder M."/>
            <person name="Johansson O.N."/>
            <person name="Kourtchenko O."/>
            <person name="Godhe A."/>
            <person name="Clarke A.K."/>
        </authorList>
    </citation>
    <scope>NUCLEOTIDE SEQUENCE [LARGE SCALE GENOMIC DNA]</scope>
    <source>
        <strain evidence="1 2">SMR3</strain>
    </source>
</reference>
<dbReference type="Proteomes" id="UP000192273">
    <property type="component" value="Chromosome"/>
</dbReference>
<dbReference type="OrthoDB" id="9797755at2"/>
<dbReference type="InterPro" id="IPR029058">
    <property type="entry name" value="AB_hydrolase_fold"/>
</dbReference>
<dbReference type="Pfam" id="PF05990">
    <property type="entry name" value="DUF900"/>
    <property type="match status" value="1"/>
</dbReference>
<dbReference type="PROSITE" id="PS51257">
    <property type="entry name" value="PROKAR_LIPOPROTEIN"/>
    <property type="match status" value="1"/>
</dbReference>
<dbReference type="PANTHER" id="PTHR36513">
    <property type="entry name" value="ABC TRANSMEMBRANE TYPE-1 DOMAIN-CONTAINING PROTEIN"/>
    <property type="match status" value="1"/>
</dbReference>
<organism evidence="1 2">
    <name type="scientific">Roseovarius mucosus</name>
    <dbReference type="NCBI Taxonomy" id="215743"/>
    <lineage>
        <taxon>Bacteria</taxon>
        <taxon>Pseudomonadati</taxon>
        <taxon>Pseudomonadota</taxon>
        <taxon>Alphaproteobacteria</taxon>
        <taxon>Rhodobacterales</taxon>
        <taxon>Roseobacteraceae</taxon>
        <taxon>Roseovarius</taxon>
    </lineage>
</organism>
<evidence type="ECO:0000313" key="1">
    <source>
        <dbReference type="EMBL" id="ARE81949.1"/>
    </source>
</evidence>
<dbReference type="InterPro" id="IPR010297">
    <property type="entry name" value="DUF900_hydrolase"/>
</dbReference>
<keyword evidence="2" id="KW-1185">Reference proteome</keyword>
<protein>
    <submittedName>
        <fullName evidence="1">Esterase</fullName>
    </submittedName>
</protein>
<dbReference type="PANTHER" id="PTHR36513:SF1">
    <property type="entry name" value="TRANSMEMBRANE PROTEIN"/>
    <property type="match status" value="1"/>
</dbReference>
<dbReference type="AlphaFoldDB" id="A0A1V0RJI0"/>